<comment type="caution">
    <text evidence="16">The sequence shown here is derived from an EMBL/GenBank/DDBJ whole genome shotgun (WGS) entry which is preliminary data.</text>
</comment>
<keyword evidence="11" id="KW-0325">Glycoprotein</keyword>
<keyword evidence="3" id="KW-1003">Cell membrane</keyword>
<keyword evidence="17" id="KW-1185">Reference proteome</keyword>
<evidence type="ECO:0000256" key="13">
    <source>
        <dbReference type="ARBA" id="ARBA00074720"/>
    </source>
</evidence>
<dbReference type="PROSITE" id="PS50068">
    <property type="entry name" value="LDLRA_2"/>
    <property type="match status" value="1"/>
</dbReference>
<dbReference type="InterPro" id="IPR023415">
    <property type="entry name" value="LDLR_class-A_CS"/>
</dbReference>
<evidence type="ECO:0000256" key="9">
    <source>
        <dbReference type="ARBA" id="ARBA00023157"/>
    </source>
</evidence>
<comment type="subcellular location">
    <subcellularLocation>
        <location evidence="1">Cell membrane</location>
        <topology evidence="1">Single-pass type I membrane protein</topology>
    </subcellularLocation>
</comment>
<keyword evidence="8" id="KW-0472">Membrane</keyword>
<dbReference type="AlphaFoldDB" id="A0A3M0JGS3"/>
<keyword evidence="4" id="KW-0812">Transmembrane</keyword>
<dbReference type="InterPro" id="IPR036055">
    <property type="entry name" value="LDL_receptor-like_sf"/>
</dbReference>
<evidence type="ECO:0000256" key="12">
    <source>
        <dbReference type="ARBA" id="ARBA00023288"/>
    </source>
</evidence>
<dbReference type="STRING" id="333673.A0A3M0JGS3"/>
<evidence type="ECO:0000256" key="10">
    <source>
        <dbReference type="ARBA" id="ARBA00023170"/>
    </source>
</evidence>
<keyword evidence="10" id="KW-0675">Receptor</keyword>
<organism evidence="16 17">
    <name type="scientific">Hirundo rustica rustica</name>
    <dbReference type="NCBI Taxonomy" id="333673"/>
    <lineage>
        <taxon>Eukaryota</taxon>
        <taxon>Metazoa</taxon>
        <taxon>Chordata</taxon>
        <taxon>Craniata</taxon>
        <taxon>Vertebrata</taxon>
        <taxon>Euteleostomi</taxon>
        <taxon>Archelosauria</taxon>
        <taxon>Archosauria</taxon>
        <taxon>Dinosauria</taxon>
        <taxon>Saurischia</taxon>
        <taxon>Theropoda</taxon>
        <taxon>Coelurosauria</taxon>
        <taxon>Aves</taxon>
        <taxon>Neognathae</taxon>
        <taxon>Neoaves</taxon>
        <taxon>Telluraves</taxon>
        <taxon>Australaves</taxon>
        <taxon>Passeriformes</taxon>
        <taxon>Sylvioidea</taxon>
        <taxon>Hirundinidae</taxon>
        <taxon>Hirundo</taxon>
    </lineage>
</organism>
<dbReference type="Proteomes" id="UP000269221">
    <property type="component" value="Unassembled WGS sequence"/>
</dbReference>
<comment type="caution">
    <text evidence="14">Lacks conserved residue(s) required for the propagation of feature annotation.</text>
</comment>
<evidence type="ECO:0000256" key="2">
    <source>
        <dbReference type="ARBA" id="ARBA00009939"/>
    </source>
</evidence>
<sequence>MWLLWLLLARRAKQPQLPQDPSLLLVEPHTAGFGTLIQPVQQINTPARLSTVCKLADRTLGPLIPVIDRDSQLLPGNNFTNECNIPGNFMCSNGRCIPGAWQCDGLPDCFDDSDEKECQNFKLRLWFSFFVASKWKSNGLGVRRK</sequence>
<evidence type="ECO:0000313" key="17">
    <source>
        <dbReference type="Proteomes" id="UP000269221"/>
    </source>
</evidence>
<dbReference type="FunFam" id="4.10.400.10:FF:000104">
    <property type="entry name" value="Low-density lipoprotein receptor class A domain-containing protein 3"/>
    <property type="match status" value="1"/>
</dbReference>
<dbReference type="InterPro" id="IPR002172">
    <property type="entry name" value="LDrepeatLR_classA_rpt"/>
</dbReference>
<evidence type="ECO:0000256" key="15">
    <source>
        <dbReference type="SAM" id="SignalP"/>
    </source>
</evidence>
<keyword evidence="5 15" id="KW-0732">Signal</keyword>
<evidence type="ECO:0000256" key="4">
    <source>
        <dbReference type="ARBA" id="ARBA00022692"/>
    </source>
</evidence>
<feature type="signal peptide" evidence="15">
    <location>
        <begin position="1"/>
        <end position="15"/>
    </location>
</feature>
<evidence type="ECO:0000313" key="16">
    <source>
        <dbReference type="EMBL" id="RMC00262.1"/>
    </source>
</evidence>
<proteinExistence type="inferred from homology"/>
<dbReference type="EMBL" id="QRBI01000144">
    <property type="protein sequence ID" value="RMC00262.1"/>
    <property type="molecule type" value="Genomic_DNA"/>
</dbReference>
<evidence type="ECO:0000256" key="6">
    <source>
        <dbReference type="ARBA" id="ARBA00022737"/>
    </source>
</evidence>
<keyword evidence="7" id="KW-1133">Transmembrane helix</keyword>
<keyword evidence="6" id="KW-0677">Repeat</keyword>
<dbReference type="Gene3D" id="4.10.400.10">
    <property type="entry name" value="Low-density Lipoprotein Receptor"/>
    <property type="match status" value="1"/>
</dbReference>
<evidence type="ECO:0000256" key="5">
    <source>
        <dbReference type="ARBA" id="ARBA00022729"/>
    </source>
</evidence>
<dbReference type="SUPFAM" id="SSF57424">
    <property type="entry name" value="LDL receptor-like module"/>
    <property type="match status" value="1"/>
</dbReference>
<evidence type="ECO:0000256" key="3">
    <source>
        <dbReference type="ARBA" id="ARBA00022475"/>
    </source>
</evidence>
<dbReference type="Pfam" id="PF00057">
    <property type="entry name" value="Ldl_recept_a"/>
    <property type="match status" value="1"/>
</dbReference>
<evidence type="ECO:0000256" key="8">
    <source>
        <dbReference type="ARBA" id="ARBA00023136"/>
    </source>
</evidence>
<gene>
    <name evidence="16" type="ORF">DUI87_22869</name>
</gene>
<evidence type="ECO:0000256" key="7">
    <source>
        <dbReference type="ARBA" id="ARBA00022989"/>
    </source>
</evidence>
<dbReference type="OrthoDB" id="9988974at2759"/>
<protein>
    <recommendedName>
        <fullName evidence="13">Low-density lipoprotein receptor class A domain-containing protein 3</fullName>
    </recommendedName>
</protein>
<comment type="similarity">
    <text evidence="2">Belongs to the LDLR family.</text>
</comment>
<keyword evidence="9 14" id="KW-1015">Disulfide bond</keyword>
<dbReference type="CDD" id="cd00112">
    <property type="entry name" value="LDLa"/>
    <property type="match status" value="1"/>
</dbReference>
<feature type="disulfide bond" evidence="14">
    <location>
        <begin position="91"/>
        <end position="109"/>
    </location>
</feature>
<evidence type="ECO:0000256" key="1">
    <source>
        <dbReference type="ARBA" id="ARBA00004251"/>
    </source>
</evidence>
<accession>A0A3M0JGS3</accession>
<evidence type="ECO:0000256" key="14">
    <source>
        <dbReference type="PROSITE-ProRule" id="PRU00124"/>
    </source>
</evidence>
<keyword evidence="12" id="KW-0449">Lipoprotein</keyword>
<feature type="disulfide bond" evidence="14">
    <location>
        <begin position="103"/>
        <end position="118"/>
    </location>
</feature>
<dbReference type="GO" id="GO:0005886">
    <property type="term" value="C:plasma membrane"/>
    <property type="evidence" value="ECO:0007669"/>
    <property type="project" value="UniProtKB-SubCell"/>
</dbReference>
<dbReference type="PROSITE" id="PS01209">
    <property type="entry name" value="LDLRA_1"/>
    <property type="match status" value="1"/>
</dbReference>
<dbReference type="SMART" id="SM00192">
    <property type="entry name" value="LDLa"/>
    <property type="match status" value="1"/>
</dbReference>
<name>A0A3M0JGS3_HIRRU</name>
<feature type="chain" id="PRO_5018064719" description="Low-density lipoprotein receptor class A domain-containing protein 3" evidence="15">
    <location>
        <begin position="16"/>
        <end position="145"/>
    </location>
</feature>
<reference evidence="16 17" key="1">
    <citation type="submission" date="2018-07" db="EMBL/GenBank/DDBJ databases">
        <title>A high quality draft genome assembly of the barn swallow (H. rustica rustica).</title>
        <authorList>
            <person name="Formenti G."/>
            <person name="Chiara M."/>
            <person name="Poveda L."/>
            <person name="Francoijs K.-J."/>
            <person name="Bonisoli-Alquati A."/>
            <person name="Canova L."/>
            <person name="Gianfranceschi L."/>
            <person name="Horner D.S."/>
            <person name="Saino N."/>
        </authorList>
    </citation>
    <scope>NUCLEOTIDE SEQUENCE [LARGE SCALE GENOMIC DNA]</scope>
    <source>
        <strain evidence="16">Chelidonia</strain>
        <tissue evidence="16">Blood</tissue>
    </source>
</reference>
<evidence type="ECO:0000256" key="11">
    <source>
        <dbReference type="ARBA" id="ARBA00023180"/>
    </source>
</evidence>